<feature type="binding site" evidence="3">
    <location>
        <position position="145"/>
    </location>
    <ligand>
        <name>a divalent metal cation</name>
        <dbReference type="ChEBI" id="CHEBI:60240"/>
        <label>2</label>
    </ligand>
</feature>
<dbReference type="Pfam" id="PF01026">
    <property type="entry name" value="TatD_DNase"/>
    <property type="match status" value="1"/>
</dbReference>
<dbReference type="PANTHER" id="PTHR46124">
    <property type="entry name" value="D-AMINOACYL-TRNA DEACYLASE"/>
    <property type="match status" value="1"/>
</dbReference>
<dbReference type="InterPro" id="IPR001130">
    <property type="entry name" value="TatD-like"/>
</dbReference>
<dbReference type="GO" id="GO:0046872">
    <property type="term" value="F:metal ion binding"/>
    <property type="evidence" value="ECO:0007669"/>
    <property type="project" value="UniProtKB-KW"/>
</dbReference>
<evidence type="ECO:0000256" key="3">
    <source>
        <dbReference type="PIRSR" id="PIRSR005902-1"/>
    </source>
</evidence>
<evidence type="ECO:0008006" key="6">
    <source>
        <dbReference type="Google" id="ProtNLM"/>
    </source>
</evidence>
<dbReference type="Proteomes" id="UP000182693">
    <property type="component" value="Unassembled WGS sequence"/>
</dbReference>
<feature type="binding site" evidence="3">
    <location>
        <position position="105"/>
    </location>
    <ligand>
        <name>a divalent metal cation</name>
        <dbReference type="ChEBI" id="CHEBI:60240"/>
        <label>1</label>
    </ligand>
</feature>
<evidence type="ECO:0000256" key="1">
    <source>
        <dbReference type="ARBA" id="ARBA00022723"/>
    </source>
</evidence>
<dbReference type="PIRSF" id="PIRSF005902">
    <property type="entry name" value="DNase_TatD"/>
    <property type="match status" value="1"/>
</dbReference>
<feature type="binding site" evidence="3">
    <location>
        <position position="6"/>
    </location>
    <ligand>
        <name>a divalent metal cation</name>
        <dbReference type="ChEBI" id="CHEBI:60240"/>
        <label>1</label>
    </ligand>
</feature>
<dbReference type="NCBIfam" id="TIGR00010">
    <property type="entry name" value="YchF/TatD family DNA exonuclease"/>
    <property type="match status" value="1"/>
</dbReference>
<dbReference type="PROSITE" id="PS01137">
    <property type="entry name" value="TATD_1"/>
    <property type="match status" value="1"/>
</dbReference>
<dbReference type="GO" id="GO:0016788">
    <property type="term" value="F:hydrolase activity, acting on ester bonds"/>
    <property type="evidence" value="ECO:0007669"/>
    <property type="project" value="InterPro"/>
</dbReference>
<proteinExistence type="predicted"/>
<dbReference type="CDD" id="cd01310">
    <property type="entry name" value="TatD_DNAse"/>
    <property type="match status" value="1"/>
</dbReference>
<dbReference type="SUPFAM" id="SSF51556">
    <property type="entry name" value="Metallo-dependent hydrolases"/>
    <property type="match status" value="1"/>
</dbReference>
<feature type="binding site" evidence="3">
    <location>
        <position position="221"/>
    </location>
    <ligand>
        <name>a divalent metal cation</name>
        <dbReference type="ChEBI" id="CHEBI:60240"/>
        <label>1</label>
    </ligand>
</feature>
<sequence>MLIDTHAHLNFKAYKEDGSEVIKRSLKNGVWLINVGAEWDTSKRAVEYAEKYPKGVFAAVGLHPIHLQEQEIKEKNFEVVTKAEKFDYEKYKTLAQNPNVVAIGEIGLDYYHIENDDQETKLLQKQLFLKQLDLAEELQKPVIIHCRNAYQDIIDILKLKIENRELTVKGIIHSFLGNYKQARQYREMGFKIAFNGIITFARDYDKVILDAPLEDILLETDCPYLAPAPYRGQRNEPLYVIEVAKKLAEIKKIPLEEVINQTTANAKKVFNLV</sequence>
<reference evidence="4 5" key="1">
    <citation type="journal article" date="2016" name="Environ. Microbiol.">
        <title>Genomic resolution of a cold subsurface aquifer community provides metabolic insights for novel microbes adapted to high CO concentrations.</title>
        <authorList>
            <person name="Probst A.J."/>
            <person name="Castelle C.J."/>
            <person name="Singh A."/>
            <person name="Brown C.T."/>
            <person name="Anantharaman K."/>
            <person name="Sharon I."/>
            <person name="Hug L.A."/>
            <person name="Burstein D."/>
            <person name="Emerson J.B."/>
            <person name="Thomas B.C."/>
            <person name="Banfield J.F."/>
        </authorList>
    </citation>
    <scope>NUCLEOTIDE SEQUENCE [LARGE SCALE GENOMIC DNA]</scope>
    <source>
        <strain evidence="4">CG1_02_39_135</strain>
    </source>
</reference>
<name>A0A1J4XWI1_9BACT</name>
<dbReference type="InterPro" id="IPR015991">
    <property type="entry name" value="TatD/YcfH-like"/>
</dbReference>
<dbReference type="PANTHER" id="PTHR46124:SF2">
    <property type="entry name" value="D-AMINOACYL-TRNA DEACYLASE"/>
    <property type="match status" value="1"/>
</dbReference>
<keyword evidence="2" id="KW-0378">Hydrolase</keyword>
<protein>
    <recommendedName>
        <fullName evidence="6">Hydrolase TatD</fullName>
    </recommendedName>
</protein>
<dbReference type="InterPro" id="IPR018228">
    <property type="entry name" value="DNase_TatD-rel_CS"/>
</dbReference>
<dbReference type="EMBL" id="MNWX01000020">
    <property type="protein sequence ID" value="OIO65368.1"/>
    <property type="molecule type" value="Genomic_DNA"/>
</dbReference>
<dbReference type="Gene3D" id="3.20.20.140">
    <property type="entry name" value="Metal-dependent hydrolases"/>
    <property type="match status" value="1"/>
</dbReference>
<organism evidence="4 5">
    <name type="scientific">Candidatus Wolfebacteria bacterium CG1_02_39_135</name>
    <dbReference type="NCBI Taxonomy" id="1805425"/>
    <lineage>
        <taxon>Bacteria</taxon>
        <taxon>Candidatus Wolfeibacteriota</taxon>
    </lineage>
</organism>
<evidence type="ECO:0000256" key="2">
    <source>
        <dbReference type="ARBA" id="ARBA00022801"/>
    </source>
</evidence>
<dbReference type="FunFam" id="3.20.20.140:FF:000005">
    <property type="entry name" value="TatD family hydrolase"/>
    <property type="match status" value="1"/>
</dbReference>
<evidence type="ECO:0000313" key="5">
    <source>
        <dbReference type="Proteomes" id="UP000182693"/>
    </source>
</evidence>
<dbReference type="InterPro" id="IPR032466">
    <property type="entry name" value="Metal_Hydrolase"/>
</dbReference>
<dbReference type="GO" id="GO:0005829">
    <property type="term" value="C:cytosol"/>
    <property type="evidence" value="ECO:0007669"/>
    <property type="project" value="TreeGrafter"/>
</dbReference>
<dbReference type="AlphaFoldDB" id="A0A1J4XWI1"/>
<evidence type="ECO:0000313" key="4">
    <source>
        <dbReference type="EMBL" id="OIO65368.1"/>
    </source>
</evidence>
<feature type="binding site" evidence="3">
    <location>
        <position position="173"/>
    </location>
    <ligand>
        <name>a divalent metal cation</name>
        <dbReference type="ChEBI" id="CHEBI:60240"/>
        <label>2</label>
    </ligand>
</feature>
<gene>
    <name evidence="4" type="ORF">AUJ30_01150</name>
</gene>
<feature type="binding site" evidence="3">
    <location>
        <position position="8"/>
    </location>
    <ligand>
        <name>a divalent metal cation</name>
        <dbReference type="ChEBI" id="CHEBI:60240"/>
        <label>1</label>
    </ligand>
</feature>
<dbReference type="GO" id="GO:0004536">
    <property type="term" value="F:DNA nuclease activity"/>
    <property type="evidence" value="ECO:0007669"/>
    <property type="project" value="InterPro"/>
</dbReference>
<dbReference type="STRING" id="1805425.AUJ30_01150"/>
<accession>A0A1J4XWI1</accession>
<comment type="caution">
    <text evidence="4">The sequence shown here is derived from an EMBL/GenBank/DDBJ whole genome shotgun (WGS) entry which is preliminary data.</text>
</comment>
<keyword evidence="1 3" id="KW-0479">Metal-binding</keyword>